<reference evidence="1 2" key="1">
    <citation type="submission" date="2021-06" db="EMBL/GenBank/DDBJ databases">
        <title>Caerostris darwini draft genome.</title>
        <authorList>
            <person name="Kono N."/>
            <person name="Arakawa K."/>
        </authorList>
    </citation>
    <scope>NUCLEOTIDE SEQUENCE [LARGE SCALE GENOMIC DNA]</scope>
</reference>
<name>A0AAV4UF79_9ARAC</name>
<keyword evidence="2" id="KW-1185">Reference proteome</keyword>
<dbReference type="EMBL" id="BPLQ01011198">
    <property type="protein sequence ID" value="GIY56437.1"/>
    <property type="molecule type" value="Genomic_DNA"/>
</dbReference>
<dbReference type="Proteomes" id="UP001054837">
    <property type="component" value="Unassembled WGS sequence"/>
</dbReference>
<gene>
    <name evidence="1" type="ORF">CDAR_62741</name>
</gene>
<accession>A0AAV4UF79</accession>
<comment type="caution">
    <text evidence="1">The sequence shown here is derived from an EMBL/GenBank/DDBJ whole genome shotgun (WGS) entry which is preliminary data.</text>
</comment>
<proteinExistence type="predicted"/>
<protein>
    <submittedName>
        <fullName evidence="1">Uncharacterized protein</fullName>
    </submittedName>
</protein>
<evidence type="ECO:0000313" key="1">
    <source>
        <dbReference type="EMBL" id="GIY56437.1"/>
    </source>
</evidence>
<sequence length="122" mass="13627">MVSSSKVTVRLDMMMIVRDRQRIVRLQFSKCPSVSPPDPLRARLKIRNPENNELGICACFISDAPSSVQGQLEGPLFCSLCGTKWQLPSERALCIDVQIMSVNLSIQRCMNFPLSGSGRQEI</sequence>
<organism evidence="1 2">
    <name type="scientific">Caerostris darwini</name>
    <dbReference type="NCBI Taxonomy" id="1538125"/>
    <lineage>
        <taxon>Eukaryota</taxon>
        <taxon>Metazoa</taxon>
        <taxon>Ecdysozoa</taxon>
        <taxon>Arthropoda</taxon>
        <taxon>Chelicerata</taxon>
        <taxon>Arachnida</taxon>
        <taxon>Araneae</taxon>
        <taxon>Araneomorphae</taxon>
        <taxon>Entelegynae</taxon>
        <taxon>Araneoidea</taxon>
        <taxon>Araneidae</taxon>
        <taxon>Caerostris</taxon>
    </lineage>
</organism>
<evidence type="ECO:0000313" key="2">
    <source>
        <dbReference type="Proteomes" id="UP001054837"/>
    </source>
</evidence>
<dbReference type="AlphaFoldDB" id="A0AAV4UF79"/>